<dbReference type="EMBL" id="CP014339">
    <property type="protein sequence ID" value="AQX49410.1"/>
    <property type="molecule type" value="Genomic_DNA"/>
</dbReference>
<reference evidence="1 3" key="1">
    <citation type="submission" date="2016-02" db="EMBL/GenBank/DDBJ databases">
        <authorList>
            <person name="Nicholson A.C."/>
            <person name="Humrighouse B.W."/>
            <person name="Loparev V."/>
            <person name="Emery B."/>
            <person name="Graziano J."/>
            <person name="McQuiston J.R."/>
        </authorList>
    </citation>
    <scope>NUCLEOTIDE SEQUENCE [LARGE SCALE GENOMIC DNA]</scope>
    <source>
        <strain evidence="1 3">E6809</strain>
    </source>
</reference>
<reference evidence="2" key="2">
    <citation type="submission" date="2016-06" db="EMBL/GenBank/DDBJ databases">
        <authorList>
            <person name="Nicholson A.C."/>
        </authorList>
    </citation>
    <scope>NUCLEOTIDE SEQUENCE [LARGE SCALE GENOMIC DNA]</scope>
    <source>
        <strain evidence="2">E6809</strain>
    </source>
</reference>
<protein>
    <submittedName>
        <fullName evidence="2">Uncharacterized protein</fullName>
    </submittedName>
</protein>
<dbReference type="PROSITE" id="PS51257">
    <property type="entry name" value="PROKAR_LIPOPROTEIN"/>
    <property type="match status" value="1"/>
</dbReference>
<dbReference type="RefSeq" id="WP_024568475.1">
    <property type="nucleotide sequence ID" value="NZ_BQKS01000010.1"/>
</dbReference>
<dbReference type="Proteomes" id="UP000189738">
    <property type="component" value="Chromosome"/>
</dbReference>
<evidence type="ECO:0000313" key="3">
    <source>
        <dbReference type="Proteomes" id="UP000189738"/>
    </source>
</evidence>
<organism evidence="2">
    <name type="scientific">Elizabethkingia anophelis</name>
    <dbReference type="NCBI Taxonomy" id="1117645"/>
    <lineage>
        <taxon>Bacteria</taxon>
        <taxon>Pseudomonadati</taxon>
        <taxon>Bacteroidota</taxon>
        <taxon>Flavobacteriia</taxon>
        <taxon>Flavobacteriales</taxon>
        <taxon>Weeksellaceae</taxon>
        <taxon>Elizabethkingia</taxon>
    </lineage>
</organism>
<proteinExistence type="predicted"/>
<dbReference type="AlphaFoldDB" id="A0A1T3M517"/>
<gene>
    <name evidence="1" type="ORF">AYC66_01375</name>
    <name evidence="2" type="ORF">BAY09_03705</name>
</gene>
<evidence type="ECO:0000313" key="1">
    <source>
        <dbReference type="EMBL" id="AQX49410.1"/>
    </source>
</evidence>
<dbReference type="EMBL" id="MAHS01000010">
    <property type="protein sequence ID" value="OPB49146.1"/>
    <property type="molecule type" value="Genomic_DNA"/>
</dbReference>
<name>A0A1T3M517_9FLAO</name>
<accession>A0A1T3M517</accession>
<evidence type="ECO:0000313" key="2">
    <source>
        <dbReference type="EMBL" id="OPB49146.1"/>
    </source>
</evidence>
<sequence>MKTYISALLLAGATLTTVSCDRNNDTQIVNDQDTIGQEYKMSGDFKYDANFGYYISGSFDKAIPASDRVLVYIWNGTNNGADVWSPVPNTTFVDASTVPNGRKIYYSYAFSVKDVYFYAKGNYDISTTPEYLKNQRFSILVVPANSMKASASASVNEANYQEVIRKYNLDSSRIINISTNK</sequence>